<keyword evidence="8" id="KW-1185">Reference proteome</keyword>
<dbReference type="Proteomes" id="UP000198970">
    <property type="component" value="Chromosome I"/>
</dbReference>
<name>A0ABY1CGV8_9FIRM</name>
<dbReference type="PROSITE" id="PS00095">
    <property type="entry name" value="C5_MTASE_2"/>
    <property type="match status" value="1"/>
</dbReference>
<evidence type="ECO:0000313" key="7">
    <source>
        <dbReference type="EMBL" id="SEU03578.1"/>
    </source>
</evidence>
<gene>
    <name evidence="7" type="ORF">SAMN02745906_4214</name>
</gene>
<keyword evidence="4 6" id="KW-0949">S-adenosyl-L-methionine</keyword>
<dbReference type="NCBIfam" id="TIGR00675">
    <property type="entry name" value="dcm"/>
    <property type="match status" value="1"/>
</dbReference>
<dbReference type="InterPro" id="IPR050390">
    <property type="entry name" value="C5-Methyltransferase"/>
</dbReference>
<dbReference type="InterPro" id="IPR001525">
    <property type="entry name" value="C5_MeTfrase"/>
</dbReference>
<dbReference type="EMBL" id="LT630003">
    <property type="protein sequence ID" value="SEU03578.1"/>
    <property type="molecule type" value="Genomic_DNA"/>
</dbReference>
<evidence type="ECO:0000256" key="1">
    <source>
        <dbReference type="ARBA" id="ARBA00011975"/>
    </source>
</evidence>
<evidence type="ECO:0000256" key="4">
    <source>
        <dbReference type="ARBA" id="ARBA00022691"/>
    </source>
</evidence>
<dbReference type="InterPro" id="IPR018117">
    <property type="entry name" value="C5_DNA_meth_AS"/>
</dbReference>
<evidence type="ECO:0000256" key="3">
    <source>
        <dbReference type="ARBA" id="ARBA00022679"/>
    </source>
</evidence>
<dbReference type="PANTHER" id="PTHR10629">
    <property type="entry name" value="CYTOSINE-SPECIFIC METHYLTRANSFERASE"/>
    <property type="match status" value="1"/>
</dbReference>
<reference evidence="7 8" key="1">
    <citation type="submission" date="2016-10" db="EMBL/GenBank/DDBJ databases">
        <authorList>
            <person name="Varghese N."/>
            <person name="Submissions S."/>
        </authorList>
    </citation>
    <scope>NUCLEOTIDE SEQUENCE [LARGE SCALE GENOMIC DNA]</scope>
    <source>
        <strain evidence="7 8">ATCC 19403</strain>
    </source>
</reference>
<dbReference type="PROSITE" id="PS51679">
    <property type="entry name" value="SAM_MT_C5"/>
    <property type="match status" value="1"/>
</dbReference>
<dbReference type="RefSeq" id="WP_054792162.1">
    <property type="nucleotide sequence ID" value="NZ_LT630003.1"/>
</dbReference>
<comment type="similarity">
    <text evidence="6">Belongs to the class I-like SAM-binding methyltransferase superfamily. C5-methyltransferase family.</text>
</comment>
<keyword evidence="2 6" id="KW-0489">Methyltransferase</keyword>
<dbReference type="SUPFAM" id="SSF53335">
    <property type="entry name" value="S-adenosyl-L-methionine-dependent methyltransferases"/>
    <property type="match status" value="1"/>
</dbReference>
<evidence type="ECO:0000256" key="5">
    <source>
        <dbReference type="ARBA" id="ARBA00022747"/>
    </source>
</evidence>
<dbReference type="InterPro" id="IPR029063">
    <property type="entry name" value="SAM-dependent_MTases_sf"/>
</dbReference>
<evidence type="ECO:0000256" key="6">
    <source>
        <dbReference type="PROSITE-ProRule" id="PRU01016"/>
    </source>
</evidence>
<sequence length="548" mass="63080">MRVADFFCGGGGFSEGFRQAGFKISFAVDKWKPAVDTFKANKPEAKVILDDVIRLSNLPEEEFEAIIPDTEVIIGSPPCVAFSNSNKSGNGDKELGISLLEAYLKIIARKKFKENSILIYWALENVPNIKEYIKYEYRPSDFGLTGDWVLRPLNDLSKIYNAKYYGAPTNRKRFLCGEFPELVETHNDDTVVPLKAVLESLGDPTDFEDIIIWDCNYPELGINSHMISDHHYEHVLQRFEWEAAKRLKQDKGYMGRMSFPENPDNPARTVMATLSSSSRESMILGRKNGGYRLPTVREVACMMSFPNDYRFCGTTEGTKYRLVGNAVPPKLSYALAKAIMIDLGESVPSNYIKIKYDLKVPFVDLNNANIPPKTECSKRATAKFKYHIPYLIYSAYRVELTNYNSDFKSLQFKWNVEIHYSQGKKKANKFMPVPNIEFLDNYKKENIEKFIKSMQSELVGYNDFQKRYCMTSLERNNMLGPYELLSRVREFIDEVYPTDEFRANIIRISEMPYELPISIVVGYYILCRLVENMGDKIDGYNDKESKTY</sequence>
<protein>
    <recommendedName>
        <fullName evidence="1">DNA (cytosine-5-)-methyltransferase</fullName>
        <ecNumber evidence="1">2.1.1.37</ecNumber>
    </recommendedName>
</protein>
<dbReference type="Gene3D" id="3.40.50.150">
    <property type="entry name" value="Vaccinia Virus protein VP39"/>
    <property type="match status" value="1"/>
</dbReference>
<evidence type="ECO:0000313" key="8">
    <source>
        <dbReference type="Proteomes" id="UP000198970"/>
    </source>
</evidence>
<dbReference type="InterPro" id="IPR031303">
    <property type="entry name" value="C5_meth_CS"/>
</dbReference>
<dbReference type="Pfam" id="PF00145">
    <property type="entry name" value="DNA_methylase"/>
    <property type="match status" value="1"/>
</dbReference>
<organism evidence="7 8">
    <name type="scientific">Lacrimispora sphenoides JCM 1415</name>
    <dbReference type="NCBI Taxonomy" id="1297793"/>
    <lineage>
        <taxon>Bacteria</taxon>
        <taxon>Bacillati</taxon>
        <taxon>Bacillota</taxon>
        <taxon>Clostridia</taxon>
        <taxon>Lachnospirales</taxon>
        <taxon>Lachnospiraceae</taxon>
        <taxon>Lacrimispora</taxon>
    </lineage>
</organism>
<dbReference type="EC" id="2.1.1.37" evidence="1"/>
<dbReference type="PROSITE" id="PS00094">
    <property type="entry name" value="C5_MTASE_1"/>
    <property type="match status" value="1"/>
</dbReference>
<accession>A0ABY1CGV8</accession>
<dbReference type="Gene3D" id="3.90.120.10">
    <property type="entry name" value="DNA Methylase, subunit A, domain 2"/>
    <property type="match status" value="1"/>
</dbReference>
<dbReference type="PANTHER" id="PTHR10629:SF52">
    <property type="entry name" value="DNA (CYTOSINE-5)-METHYLTRANSFERASE 1"/>
    <property type="match status" value="1"/>
</dbReference>
<feature type="active site" evidence="6">
    <location>
        <position position="79"/>
    </location>
</feature>
<proteinExistence type="inferred from homology"/>
<keyword evidence="5" id="KW-0680">Restriction system</keyword>
<keyword evidence="3 6" id="KW-0808">Transferase</keyword>
<evidence type="ECO:0000256" key="2">
    <source>
        <dbReference type="ARBA" id="ARBA00022603"/>
    </source>
</evidence>